<organism evidence="1 2">
    <name type="scientific">Oculimacula yallundae</name>
    <dbReference type="NCBI Taxonomy" id="86028"/>
    <lineage>
        <taxon>Eukaryota</taxon>
        <taxon>Fungi</taxon>
        <taxon>Dikarya</taxon>
        <taxon>Ascomycota</taxon>
        <taxon>Pezizomycotina</taxon>
        <taxon>Leotiomycetes</taxon>
        <taxon>Helotiales</taxon>
        <taxon>Ploettnerulaceae</taxon>
        <taxon>Oculimacula</taxon>
    </lineage>
</organism>
<reference evidence="1 2" key="1">
    <citation type="journal article" date="2024" name="Commun. Biol.">
        <title>Comparative genomic analysis of thermophilic fungi reveals convergent evolutionary adaptations and gene losses.</title>
        <authorList>
            <person name="Steindorff A.S."/>
            <person name="Aguilar-Pontes M.V."/>
            <person name="Robinson A.J."/>
            <person name="Andreopoulos B."/>
            <person name="LaButti K."/>
            <person name="Kuo A."/>
            <person name="Mondo S."/>
            <person name="Riley R."/>
            <person name="Otillar R."/>
            <person name="Haridas S."/>
            <person name="Lipzen A."/>
            <person name="Grimwood J."/>
            <person name="Schmutz J."/>
            <person name="Clum A."/>
            <person name="Reid I.D."/>
            <person name="Moisan M.C."/>
            <person name="Butler G."/>
            <person name="Nguyen T.T.M."/>
            <person name="Dewar K."/>
            <person name="Conant G."/>
            <person name="Drula E."/>
            <person name="Henrissat B."/>
            <person name="Hansel C."/>
            <person name="Singer S."/>
            <person name="Hutchinson M.I."/>
            <person name="de Vries R.P."/>
            <person name="Natvig D.O."/>
            <person name="Powell A.J."/>
            <person name="Tsang A."/>
            <person name="Grigoriev I.V."/>
        </authorList>
    </citation>
    <scope>NUCLEOTIDE SEQUENCE [LARGE SCALE GENOMIC DNA]</scope>
    <source>
        <strain evidence="1 2">CBS 494.80</strain>
    </source>
</reference>
<keyword evidence="2" id="KW-1185">Reference proteome</keyword>
<name>A0ABR4CAH8_9HELO</name>
<evidence type="ECO:0000313" key="1">
    <source>
        <dbReference type="EMBL" id="KAL2066935.1"/>
    </source>
</evidence>
<proteinExistence type="predicted"/>
<accession>A0ABR4CAH8</accession>
<evidence type="ECO:0000313" key="2">
    <source>
        <dbReference type="Proteomes" id="UP001595075"/>
    </source>
</evidence>
<dbReference type="Proteomes" id="UP001595075">
    <property type="component" value="Unassembled WGS sequence"/>
</dbReference>
<sequence length="120" mass="13778">MVALLFLQRVEKKAVYHFNHVLMLGFCFCMVSGEFAKEGRGPHLDVYVSPYLLDIYVPLLRRDMDETKCMSVILSATSLFIASVRYLILTCTRSLECCLSLTIRCVWASSLLIHLGMMYR</sequence>
<dbReference type="EMBL" id="JAZHXI010000010">
    <property type="protein sequence ID" value="KAL2066935.1"/>
    <property type="molecule type" value="Genomic_DNA"/>
</dbReference>
<comment type="caution">
    <text evidence="1">The sequence shown here is derived from an EMBL/GenBank/DDBJ whole genome shotgun (WGS) entry which is preliminary data.</text>
</comment>
<gene>
    <name evidence="1" type="ORF">VTL71DRAFT_1359</name>
</gene>
<protein>
    <submittedName>
        <fullName evidence="1">Uncharacterized protein</fullName>
    </submittedName>
</protein>